<feature type="transmembrane region" description="Helical" evidence="2">
    <location>
        <begin position="259"/>
        <end position="277"/>
    </location>
</feature>
<keyword evidence="2" id="KW-0812">Transmembrane</keyword>
<organism evidence="3 4">
    <name type="scientific">Coprinopsis cinerea (strain Okayama-7 / 130 / ATCC MYA-4618 / FGSC 9003)</name>
    <name type="common">Inky cap fungus</name>
    <name type="synonym">Hormographiella aspergillata</name>
    <dbReference type="NCBI Taxonomy" id="240176"/>
    <lineage>
        <taxon>Eukaryota</taxon>
        <taxon>Fungi</taxon>
        <taxon>Dikarya</taxon>
        <taxon>Basidiomycota</taxon>
        <taxon>Agaricomycotina</taxon>
        <taxon>Agaricomycetes</taxon>
        <taxon>Agaricomycetidae</taxon>
        <taxon>Agaricales</taxon>
        <taxon>Agaricineae</taxon>
        <taxon>Psathyrellaceae</taxon>
        <taxon>Coprinopsis</taxon>
    </lineage>
</organism>
<feature type="region of interest" description="Disordered" evidence="1">
    <location>
        <begin position="351"/>
        <end position="373"/>
    </location>
</feature>
<protein>
    <submittedName>
        <fullName evidence="3">Uncharacterized protein</fullName>
    </submittedName>
</protein>
<keyword evidence="2" id="KW-1133">Transmembrane helix</keyword>
<evidence type="ECO:0000256" key="1">
    <source>
        <dbReference type="SAM" id="MobiDB-lite"/>
    </source>
</evidence>
<feature type="transmembrane region" description="Helical" evidence="2">
    <location>
        <begin position="186"/>
        <end position="206"/>
    </location>
</feature>
<evidence type="ECO:0000313" key="3">
    <source>
        <dbReference type="EMBL" id="EAU82315.2"/>
    </source>
</evidence>
<dbReference type="InParanoid" id="A8P8D1"/>
<sequence length="373" mass="41487">MKRGRTVAVFSFCVPMVLISHFVVVTILFSVRETWRLDPAIRRAISLLSLPNGFSTAVLTTPFEDEDGQPYWENLRPAEHCLRYATRDYTALLTGIPYGPSAVAACRETKVEIHGEELLPDFCQDLLANDRVNSYHKEAVREVVQGTLDGSWVLGTDLLPHSRISAFLVSRHGDFKTGNQRVYHVFYFWILSFSIFTSVYVFILFGKFPEVKLPRKHLVYFFCLLLAWSLGAILMTTLHKGVYDGCFRDGKKGVHCGQTVALHVMVWIESIFLALVFRYNNDIPQASPSAQNSNDAPVASGSSNQDSLGVDLEMGVTRGKPCASPDHSVTNPLLPGPKVEEECNGVKISLLPNPKVEDRPIPLGAIPGPPEPR</sequence>
<gene>
    <name evidence="3" type="ORF">CC1G_08927</name>
</gene>
<dbReference type="VEuPathDB" id="FungiDB:CC1G_08927"/>
<keyword evidence="4" id="KW-1185">Reference proteome</keyword>
<comment type="caution">
    <text evidence="3">The sequence shown here is derived from an EMBL/GenBank/DDBJ whole genome shotgun (WGS) entry which is preliminary data.</text>
</comment>
<dbReference type="KEGG" id="cci:CC1G_08927"/>
<proteinExistence type="predicted"/>
<feature type="transmembrane region" description="Helical" evidence="2">
    <location>
        <begin position="7"/>
        <end position="29"/>
    </location>
</feature>
<accession>A8P8D1</accession>
<dbReference type="HOGENOM" id="CLU_741890_0_0_1"/>
<dbReference type="EMBL" id="AACS02000005">
    <property type="protein sequence ID" value="EAU82315.2"/>
    <property type="molecule type" value="Genomic_DNA"/>
</dbReference>
<dbReference type="OrthoDB" id="3153758at2759"/>
<dbReference type="Proteomes" id="UP000001861">
    <property type="component" value="Unassembled WGS sequence"/>
</dbReference>
<feature type="region of interest" description="Disordered" evidence="1">
    <location>
        <begin position="319"/>
        <end position="339"/>
    </location>
</feature>
<evidence type="ECO:0000256" key="2">
    <source>
        <dbReference type="SAM" id="Phobius"/>
    </source>
</evidence>
<dbReference type="AlphaFoldDB" id="A8P8D1"/>
<keyword evidence="2" id="KW-0472">Membrane</keyword>
<dbReference type="GeneID" id="6016164"/>
<name>A8P8D1_COPC7</name>
<evidence type="ECO:0000313" key="4">
    <source>
        <dbReference type="Proteomes" id="UP000001861"/>
    </source>
</evidence>
<dbReference type="RefSeq" id="XP_001839548.2">
    <property type="nucleotide sequence ID" value="XM_001839496.2"/>
</dbReference>
<reference evidence="3 4" key="1">
    <citation type="journal article" date="2010" name="Proc. Natl. Acad. Sci. U.S.A.">
        <title>Insights into evolution of multicellular fungi from the assembled chromosomes of the mushroom Coprinopsis cinerea (Coprinus cinereus).</title>
        <authorList>
            <person name="Stajich J.E."/>
            <person name="Wilke S.K."/>
            <person name="Ahren D."/>
            <person name="Au C.H."/>
            <person name="Birren B.W."/>
            <person name="Borodovsky M."/>
            <person name="Burns C."/>
            <person name="Canback B."/>
            <person name="Casselton L.A."/>
            <person name="Cheng C.K."/>
            <person name="Deng J."/>
            <person name="Dietrich F.S."/>
            <person name="Fargo D.C."/>
            <person name="Farman M.L."/>
            <person name="Gathman A.C."/>
            <person name="Goldberg J."/>
            <person name="Guigo R."/>
            <person name="Hoegger P.J."/>
            <person name="Hooker J.B."/>
            <person name="Huggins A."/>
            <person name="James T.Y."/>
            <person name="Kamada T."/>
            <person name="Kilaru S."/>
            <person name="Kodira C."/>
            <person name="Kues U."/>
            <person name="Kupfer D."/>
            <person name="Kwan H.S."/>
            <person name="Lomsadze A."/>
            <person name="Li W."/>
            <person name="Lilly W.W."/>
            <person name="Ma L.J."/>
            <person name="Mackey A.J."/>
            <person name="Manning G."/>
            <person name="Martin F."/>
            <person name="Muraguchi H."/>
            <person name="Natvig D.O."/>
            <person name="Palmerini H."/>
            <person name="Ramesh M.A."/>
            <person name="Rehmeyer C.J."/>
            <person name="Roe B.A."/>
            <person name="Shenoy N."/>
            <person name="Stanke M."/>
            <person name="Ter-Hovhannisyan V."/>
            <person name="Tunlid A."/>
            <person name="Velagapudi R."/>
            <person name="Vision T.J."/>
            <person name="Zeng Q."/>
            <person name="Zolan M.E."/>
            <person name="Pukkila P.J."/>
        </authorList>
    </citation>
    <scope>NUCLEOTIDE SEQUENCE [LARGE SCALE GENOMIC DNA]</scope>
    <source>
        <strain evidence="4">Okayama-7 / 130 / ATCC MYA-4618 / FGSC 9003</strain>
    </source>
</reference>
<feature type="transmembrane region" description="Helical" evidence="2">
    <location>
        <begin position="218"/>
        <end position="239"/>
    </location>
</feature>